<evidence type="ECO:0000256" key="1">
    <source>
        <dbReference type="SAM" id="Phobius"/>
    </source>
</evidence>
<feature type="transmembrane region" description="Helical" evidence="1">
    <location>
        <begin position="64"/>
        <end position="82"/>
    </location>
</feature>
<proteinExistence type="predicted"/>
<dbReference type="Pfam" id="PF19853">
    <property type="entry name" value="DUF6328"/>
    <property type="match status" value="1"/>
</dbReference>
<keyword evidence="1" id="KW-1133">Transmembrane helix</keyword>
<accession>A0A8J3ZA22</accession>
<reference evidence="2" key="1">
    <citation type="submission" date="2021-01" db="EMBL/GenBank/DDBJ databases">
        <title>Whole genome shotgun sequence of Virgisporangium aurantiacum NBRC 16421.</title>
        <authorList>
            <person name="Komaki H."/>
            <person name="Tamura T."/>
        </authorList>
    </citation>
    <scope>NUCLEOTIDE SEQUENCE</scope>
    <source>
        <strain evidence="2">NBRC 16421</strain>
    </source>
</reference>
<dbReference type="Proteomes" id="UP000612585">
    <property type="component" value="Unassembled WGS sequence"/>
</dbReference>
<keyword evidence="1" id="KW-0812">Transmembrane</keyword>
<gene>
    <name evidence="2" type="ORF">Vau01_054520</name>
</gene>
<feature type="transmembrane region" description="Helical" evidence="1">
    <location>
        <begin position="133"/>
        <end position="155"/>
    </location>
</feature>
<dbReference type="RefSeq" id="WP_239151872.1">
    <property type="nucleotide sequence ID" value="NZ_BOPG01000033.1"/>
</dbReference>
<dbReference type="EMBL" id="BOPG01000033">
    <property type="protein sequence ID" value="GIJ57936.1"/>
    <property type="molecule type" value="Genomic_DNA"/>
</dbReference>
<feature type="transmembrane region" description="Helical" evidence="1">
    <location>
        <begin position="103"/>
        <end position="127"/>
    </location>
</feature>
<name>A0A8J3ZA22_9ACTN</name>
<evidence type="ECO:0000313" key="2">
    <source>
        <dbReference type="EMBL" id="GIJ57936.1"/>
    </source>
</evidence>
<dbReference type="InterPro" id="IPR046291">
    <property type="entry name" value="DUF6328"/>
</dbReference>
<organism evidence="2 3">
    <name type="scientific">Virgisporangium aurantiacum</name>
    <dbReference type="NCBI Taxonomy" id="175570"/>
    <lineage>
        <taxon>Bacteria</taxon>
        <taxon>Bacillati</taxon>
        <taxon>Actinomycetota</taxon>
        <taxon>Actinomycetes</taxon>
        <taxon>Micromonosporales</taxon>
        <taxon>Micromonosporaceae</taxon>
        <taxon>Virgisporangium</taxon>
    </lineage>
</organism>
<protein>
    <submittedName>
        <fullName evidence="2">Membrane protein</fullName>
    </submittedName>
</protein>
<keyword evidence="3" id="KW-1185">Reference proteome</keyword>
<evidence type="ECO:0000313" key="3">
    <source>
        <dbReference type="Proteomes" id="UP000612585"/>
    </source>
</evidence>
<dbReference type="AlphaFoldDB" id="A0A8J3ZA22"/>
<comment type="caution">
    <text evidence="2">The sequence shown here is derived from an EMBL/GenBank/DDBJ whole genome shotgun (WGS) entry which is preliminary data.</text>
</comment>
<sequence>MTPHDDQDMRDETPIERADRNYNELLQELRVAQTGIQILFAFLLTIPFQQRFAEEVGTGLRQEYLATLGVTAMATALLIAPVTMHRLLFRQGLKPQLVTTADWLAKAGLACLAVAVLLAVFLIVAVVSAQSTAFWFVAGLGLLFAVTWLIIPLVVRAKY</sequence>
<keyword evidence="1" id="KW-0472">Membrane</keyword>